<dbReference type="AlphaFoldDB" id="M7YYD2"/>
<dbReference type="Pfam" id="PF01535">
    <property type="entry name" value="PPR"/>
    <property type="match status" value="1"/>
</dbReference>
<proteinExistence type="predicted"/>
<dbReference type="InterPro" id="IPR002885">
    <property type="entry name" value="PPR_rpt"/>
</dbReference>
<dbReference type="Pfam" id="PF03140">
    <property type="entry name" value="DUF247"/>
    <property type="match status" value="1"/>
</dbReference>
<protein>
    <submittedName>
        <fullName evidence="3">Uncharacterized protein</fullName>
    </submittedName>
</protein>
<dbReference type="Pfam" id="PF13041">
    <property type="entry name" value="PPR_2"/>
    <property type="match status" value="1"/>
</dbReference>
<keyword evidence="2" id="KW-0812">Transmembrane</keyword>
<feature type="compositionally biased region" description="Low complexity" evidence="1">
    <location>
        <begin position="256"/>
        <end position="271"/>
    </location>
</feature>
<dbReference type="eggNOG" id="KOG4197">
    <property type="taxonomic scope" value="Eukaryota"/>
</dbReference>
<dbReference type="EMBL" id="KD210680">
    <property type="protein sequence ID" value="EMS52196.1"/>
    <property type="molecule type" value="Genomic_DNA"/>
</dbReference>
<feature type="transmembrane region" description="Helical" evidence="2">
    <location>
        <begin position="749"/>
        <end position="768"/>
    </location>
</feature>
<dbReference type="InterPro" id="IPR011990">
    <property type="entry name" value="TPR-like_helical_dom_sf"/>
</dbReference>
<feature type="region of interest" description="Disordered" evidence="1">
    <location>
        <begin position="232"/>
        <end position="271"/>
    </location>
</feature>
<dbReference type="PANTHER" id="PTHR31170">
    <property type="entry name" value="BNAC04G53230D PROTEIN"/>
    <property type="match status" value="1"/>
</dbReference>
<dbReference type="PANTHER" id="PTHR31170:SF25">
    <property type="entry name" value="BNAA09G04570D PROTEIN"/>
    <property type="match status" value="1"/>
</dbReference>
<dbReference type="PROSITE" id="PS51375">
    <property type="entry name" value="PPR"/>
    <property type="match status" value="2"/>
</dbReference>
<dbReference type="InterPro" id="IPR004158">
    <property type="entry name" value="DUF247_pln"/>
</dbReference>
<dbReference type="NCBIfam" id="TIGR00756">
    <property type="entry name" value="PPR"/>
    <property type="match status" value="2"/>
</dbReference>
<keyword evidence="2" id="KW-1133">Transmembrane helix</keyword>
<name>M7YYD2_TRIUA</name>
<dbReference type="Gene3D" id="1.25.40.10">
    <property type="entry name" value="Tetratricopeptide repeat domain"/>
    <property type="match status" value="2"/>
</dbReference>
<evidence type="ECO:0000313" key="3">
    <source>
        <dbReference type="EMBL" id="EMS52196.1"/>
    </source>
</evidence>
<reference evidence="3" key="1">
    <citation type="journal article" date="2013" name="Nature">
        <title>Draft genome of the wheat A-genome progenitor Triticum urartu.</title>
        <authorList>
            <person name="Ling H.Q."/>
            <person name="Zhao S."/>
            <person name="Liu D."/>
            <person name="Wang J."/>
            <person name="Sun H."/>
            <person name="Zhang C."/>
            <person name="Fan H."/>
            <person name="Li D."/>
            <person name="Dong L."/>
            <person name="Tao Y."/>
            <person name="Gao C."/>
            <person name="Wu H."/>
            <person name="Li Y."/>
            <person name="Cui Y."/>
            <person name="Guo X."/>
            <person name="Zheng S."/>
            <person name="Wang B."/>
            <person name="Yu K."/>
            <person name="Liang Q."/>
            <person name="Yang W."/>
            <person name="Lou X."/>
            <person name="Chen J."/>
            <person name="Feng M."/>
            <person name="Jian J."/>
            <person name="Zhang X."/>
            <person name="Luo G."/>
            <person name="Jiang Y."/>
            <person name="Liu J."/>
            <person name="Wang Z."/>
            <person name="Sha Y."/>
            <person name="Zhang B."/>
            <person name="Wu H."/>
            <person name="Tang D."/>
            <person name="Shen Q."/>
            <person name="Xue P."/>
            <person name="Zou S."/>
            <person name="Wang X."/>
            <person name="Liu X."/>
            <person name="Wang F."/>
            <person name="Yang Y."/>
            <person name="An X."/>
            <person name="Dong Z."/>
            <person name="Zhang K."/>
            <person name="Zhang X."/>
            <person name="Luo M.C."/>
            <person name="Dvorak J."/>
            <person name="Tong Y."/>
            <person name="Wang J."/>
            <person name="Yang H."/>
            <person name="Li Z."/>
            <person name="Wang D."/>
            <person name="Zhang A."/>
            <person name="Wang J."/>
        </authorList>
    </citation>
    <scope>NUCLEOTIDE SEQUENCE</scope>
</reference>
<keyword evidence="2" id="KW-0472">Membrane</keyword>
<gene>
    <name evidence="3" type="ORF">TRIUR3_11774</name>
</gene>
<evidence type="ECO:0000256" key="2">
    <source>
        <dbReference type="SAM" id="Phobius"/>
    </source>
</evidence>
<organism evidence="3">
    <name type="scientific">Triticum urartu</name>
    <name type="common">Red wild einkorn</name>
    <name type="synonym">Crithodium urartu</name>
    <dbReference type="NCBI Taxonomy" id="4572"/>
    <lineage>
        <taxon>Eukaryota</taxon>
        <taxon>Viridiplantae</taxon>
        <taxon>Streptophyta</taxon>
        <taxon>Embryophyta</taxon>
        <taxon>Tracheophyta</taxon>
        <taxon>Spermatophyta</taxon>
        <taxon>Magnoliopsida</taxon>
        <taxon>Liliopsida</taxon>
        <taxon>Poales</taxon>
        <taxon>Poaceae</taxon>
        <taxon>BOP clade</taxon>
        <taxon>Pooideae</taxon>
        <taxon>Triticodae</taxon>
        <taxon>Triticeae</taxon>
        <taxon>Triticinae</taxon>
        <taxon>Triticum</taxon>
    </lineage>
</organism>
<dbReference type="STRING" id="4572.M7YYD2"/>
<accession>M7YYD2</accession>
<sequence>MVGKHLVKPRQGRIAACSAALDAATERVRTGTLGPADAHHLFDELLQQATPVPGQALNGFLAALARAPASTACKDSPALAVSLFNRLRREASPHASPLTAHTYSILMDCCCRARRPDLGLAFFGRLLRTGLRTDGIDAYALIRCFCLAKRTDKAVSVLLHRMPELGCAPDALSYSVVLKVLCDDGRSQRALDLPQMMSKEGGGCAPNVVAYSTVIHGFCKEGEAHSRSSLAGACPVHAHGGSDHEPSPPPPPPRTPILHPSRPVLLSPLSPGTQPPAYLPAVLLVAAAPPSGKGGEYRPSFADDFLLAFFRAKMVERHFRMPGARGGGGGGGGGDITVHVEYLARTLMQKQREARPRAMAPSHRLSRVPLHLRNNNAKDYTPGFVAIGPLHSREDRRLRPAERLKVAYLNSLISRGHPDTAQHLAVIQGYIRVVAAREQEARAMYVGEDVAEIPPDEFIQMMVLDGCFIIEHLINVATGHEEPSLHATPFGPAQLSVDLVLAENQMPFFVLVDLIASTKLPEFEATGYPSPVLLVKLVLYYLAGEKGRDMSEELPPAEGVSHVLHLLHAMITAARTRWEPPPRTIQDGAVIETAQEAARLLRRIPLLLFVPLLYPILPEDKKWSASYGKEDVPAASDLKRMGVQFKKARAGSGSKAVAGIASVLGPVPLALRVEFRTAPLLLNLMAFEQSASASMKTPMDVSAYVCFMAKMVQSAEDAGVLAAAEKLRERSRHPLYVMWADVQRNYFTLPWAVVIEVVALVTFVSTMVQTYTSVKYHS</sequence>
<evidence type="ECO:0000256" key="1">
    <source>
        <dbReference type="SAM" id="MobiDB-lite"/>
    </source>
</evidence>